<evidence type="ECO:0000256" key="1">
    <source>
        <dbReference type="SAM" id="Phobius"/>
    </source>
</evidence>
<dbReference type="Pfam" id="PF07136">
    <property type="entry name" value="DUF1385"/>
    <property type="match status" value="1"/>
</dbReference>
<protein>
    <submittedName>
        <fullName evidence="3">Uncharacterized conserved protein YqhQ</fullName>
    </submittedName>
</protein>
<gene>
    <name evidence="2" type="ORF">CPRO_28920</name>
    <name evidence="3" type="ORF">SAMN02745151_00495</name>
</gene>
<feature type="transmembrane region" description="Helical" evidence="1">
    <location>
        <begin position="215"/>
        <end position="234"/>
    </location>
</feature>
<dbReference type="Proteomes" id="UP000068026">
    <property type="component" value="Chromosome"/>
</dbReference>
<feature type="transmembrane region" description="Helical" evidence="1">
    <location>
        <begin position="115"/>
        <end position="139"/>
    </location>
</feature>
<dbReference type="AlphaFoldDB" id="A0A110A7S1"/>
<reference evidence="4" key="2">
    <citation type="submission" date="2016-01" db="EMBL/GenBank/DDBJ databases">
        <authorList>
            <person name="Poehlein A."/>
            <person name="Schlien K."/>
            <person name="Gottschalk G."/>
            <person name="Buckel W."/>
            <person name="Daniel R."/>
        </authorList>
    </citation>
    <scope>NUCLEOTIDE SEQUENCE [LARGE SCALE GENOMIC DNA]</scope>
    <source>
        <strain evidence="4">X2</strain>
    </source>
</reference>
<keyword evidence="1" id="KW-0812">Transmembrane</keyword>
<reference evidence="3" key="4">
    <citation type="submission" date="2016-11" db="EMBL/GenBank/DDBJ databases">
        <authorList>
            <person name="Varghese N."/>
            <person name="Submissions S."/>
        </authorList>
    </citation>
    <scope>NUCLEOTIDE SEQUENCE</scope>
    <source>
        <strain evidence="3">DSM 1682</strain>
    </source>
</reference>
<evidence type="ECO:0000313" key="3">
    <source>
        <dbReference type="EMBL" id="SHE34871.1"/>
    </source>
</evidence>
<keyword evidence="1" id="KW-0472">Membrane</keyword>
<proteinExistence type="predicted"/>
<accession>A0A110A7S1</accession>
<name>A0A110A7S1_ANAPI</name>
<dbReference type="PANTHER" id="PTHR42867">
    <property type="entry name" value="MEMBRANE PROTEIN-RELATED"/>
    <property type="match status" value="1"/>
</dbReference>
<dbReference type="Proteomes" id="UP000184204">
    <property type="component" value="Unassembled WGS sequence"/>
</dbReference>
<reference evidence="5" key="3">
    <citation type="submission" date="2016-11" db="EMBL/GenBank/DDBJ databases">
        <authorList>
            <person name="Jaros S."/>
            <person name="Januszkiewicz K."/>
            <person name="Wedrychowicz H."/>
        </authorList>
    </citation>
    <scope>NUCLEOTIDE SEQUENCE [LARGE SCALE GENOMIC DNA]</scope>
    <source>
        <strain evidence="5">DSM 1682</strain>
    </source>
</reference>
<feature type="transmembrane region" description="Helical" evidence="1">
    <location>
        <begin position="240"/>
        <end position="261"/>
    </location>
</feature>
<keyword evidence="4" id="KW-1185">Reference proteome</keyword>
<reference evidence="2 4" key="1">
    <citation type="journal article" date="2016" name="Genome Announc.">
        <title>Complete Genome Sequence of the Amino Acid-Fermenting Clostridium propionicum X2 (DSM 1682).</title>
        <authorList>
            <person name="Poehlein A."/>
            <person name="Schlien K."/>
            <person name="Chowdhury N.P."/>
            <person name="Gottschalk G."/>
            <person name="Buckel W."/>
            <person name="Daniel R."/>
        </authorList>
    </citation>
    <scope>NUCLEOTIDE SEQUENCE [LARGE SCALE GENOMIC DNA]</scope>
    <source>
        <strain evidence="2 4">X2</strain>
    </source>
</reference>
<dbReference type="EMBL" id="FQUA01000001">
    <property type="protein sequence ID" value="SHE34871.1"/>
    <property type="molecule type" value="Genomic_DNA"/>
</dbReference>
<dbReference type="InterPro" id="IPR010787">
    <property type="entry name" value="DUF1385"/>
</dbReference>
<evidence type="ECO:0000313" key="2">
    <source>
        <dbReference type="EMBL" id="AMJ42425.1"/>
    </source>
</evidence>
<dbReference type="RefSeq" id="WP_236782359.1">
    <property type="nucleotide sequence ID" value="NZ_CP014223.1"/>
</dbReference>
<dbReference type="EMBL" id="CP014223">
    <property type="protein sequence ID" value="AMJ42425.1"/>
    <property type="molecule type" value="Genomic_DNA"/>
</dbReference>
<dbReference type="PANTHER" id="PTHR42867:SF1">
    <property type="entry name" value="MEMBRANE PROTEIN-RELATED"/>
    <property type="match status" value="1"/>
</dbReference>
<evidence type="ECO:0000313" key="5">
    <source>
        <dbReference type="Proteomes" id="UP000184204"/>
    </source>
</evidence>
<organism evidence="3 5">
    <name type="scientific">Anaerotignum propionicum DSM 1682</name>
    <dbReference type="NCBI Taxonomy" id="991789"/>
    <lineage>
        <taxon>Bacteria</taxon>
        <taxon>Bacillati</taxon>
        <taxon>Bacillota</taxon>
        <taxon>Clostridia</taxon>
        <taxon>Lachnospirales</taxon>
        <taxon>Anaerotignaceae</taxon>
        <taxon>Anaerotignum</taxon>
    </lineage>
</organism>
<keyword evidence="1" id="KW-1133">Transmembrane helix</keyword>
<dbReference type="KEGG" id="cpro:CPRO_28920"/>
<feature type="transmembrane region" description="Helical" evidence="1">
    <location>
        <begin position="145"/>
        <end position="170"/>
    </location>
</feature>
<sequence>MSNHDMEKRVRPTSIGGQAIIEGVMMRGKRIYAMAVRNPAGGITIEKNEWGGIANKGIFKYPIFRGIGAFVDSLITGTKILMHSAEIAGEDWAEEELSPFEKYLQNKFGDKINDILIYFSVTVSLILGMGLFFVLPVWLGSFFKTIVPVWALGVIEGLLRIAIFLLYLFLISRMKEIKRVFQYHGAEHKTINCFESGKELTVENIMPCTRLHKRCGTSFLLFVMIISMIVFFFVRTDSVALRLVSRIFLVPFIAGISYEVIRWAGKSESKLVAAISYPGLCLQKITTAEPDESQIETAIAAMKGVLEDEEE</sequence>
<evidence type="ECO:0000313" key="4">
    <source>
        <dbReference type="Proteomes" id="UP000068026"/>
    </source>
</evidence>